<evidence type="ECO:0000256" key="1">
    <source>
        <dbReference type="ARBA" id="ARBA00022485"/>
    </source>
</evidence>
<feature type="binding site" evidence="6">
    <location>
        <position position="249"/>
    </location>
    <ligand>
        <name>S-adenosyl-L-methionine</name>
        <dbReference type="ChEBI" id="CHEBI:59789"/>
    </ligand>
</feature>
<feature type="active site" evidence="7">
    <location>
        <position position="371"/>
    </location>
</feature>
<comment type="caution">
    <text evidence="8">The sequence shown here is derived from an EMBL/GenBank/DDBJ whole genome shotgun (WGS) entry which is preliminary data.</text>
</comment>
<keyword evidence="9" id="KW-1185">Reference proteome</keyword>
<evidence type="ECO:0000313" key="8">
    <source>
        <dbReference type="EMBL" id="MFC5504618.1"/>
    </source>
</evidence>
<feature type="binding site" evidence="6">
    <location>
        <position position="277"/>
    </location>
    <ligand>
        <name>S-adenosyl-L-methionine</name>
        <dbReference type="ChEBI" id="CHEBI:59789"/>
    </ligand>
</feature>
<dbReference type="Proteomes" id="UP001596060">
    <property type="component" value="Unassembled WGS sequence"/>
</dbReference>
<dbReference type="PANTHER" id="PTHR11061:SF49">
    <property type="entry name" value="23S RRNA (URACIL(1939)-C(5))-METHYLTRANSFERASE RLMD"/>
    <property type="match status" value="1"/>
</dbReference>
<feature type="binding site" evidence="6">
    <location>
        <position position="345"/>
    </location>
    <ligand>
        <name>S-adenosyl-L-methionine</name>
        <dbReference type="ChEBI" id="CHEBI:59789"/>
    </ligand>
</feature>
<dbReference type="Gene3D" id="2.40.50.140">
    <property type="entry name" value="Nucleic acid-binding proteins"/>
    <property type="match status" value="1"/>
</dbReference>
<keyword evidence="1" id="KW-0479">Metal-binding</keyword>
<name>A0ABW0NX27_9HYPH</name>
<dbReference type="InterPro" id="IPR030390">
    <property type="entry name" value="MeTrfase_TrmA_AS"/>
</dbReference>
<gene>
    <name evidence="8" type="ORF">ACFPN9_05030</name>
</gene>
<reference evidence="9" key="1">
    <citation type="journal article" date="2019" name="Int. J. Syst. Evol. Microbiol.">
        <title>The Global Catalogue of Microorganisms (GCM) 10K type strain sequencing project: providing services to taxonomists for standard genome sequencing and annotation.</title>
        <authorList>
            <consortium name="The Broad Institute Genomics Platform"/>
            <consortium name="The Broad Institute Genome Sequencing Center for Infectious Disease"/>
            <person name="Wu L."/>
            <person name="Ma J."/>
        </authorList>
    </citation>
    <scope>NUCLEOTIDE SEQUENCE [LARGE SCALE GENOMIC DNA]</scope>
    <source>
        <strain evidence="9">CCUG 43117</strain>
    </source>
</reference>
<keyword evidence="4 6" id="KW-0949">S-adenosyl-L-methionine</keyword>
<comment type="similarity">
    <text evidence="6">Belongs to the class I-like SAM-binding methyltransferase superfamily. RNA M5U methyltransferase family.</text>
</comment>
<sequence length="417" mass="44172">MTLAMNEILSVGRLGLRGDGIAQTPAGDVFVPYSLPGETVRAVRDGERAQLVEIITPAESRIAPICPLFTRCGGCAAQHMSESLYREWKRRQVETTLERAGIAAPVADIIDAHGAGRRRVTFHARREGAGMLVGFMVARRHDLVAVPACPVLAPGLARAPAAAQLVANRLGGSNKPLDIQVTASEAGLDIDIRGHGPAGEKLRLSLTEAAERLDLARLSMHGEIVVERRPPQQRMGKAMVAPAPGGFLQATAAGEEAIGALVLAALPAKVKRVADLFAGCGPISFRLAERAQVLAVESDKAAILALTRAASTTQGLKPIASEVRDLFRRPLLEHELNGFDAVILDPPRAGAEAQARRLAAAKTPTVIYVSCDAGSFARDAAILIAGGYALEGVTPVDQFRYSAHIELVGVFRRAKKS</sequence>
<evidence type="ECO:0000256" key="7">
    <source>
        <dbReference type="PROSITE-ProRule" id="PRU10015"/>
    </source>
</evidence>
<protein>
    <submittedName>
        <fullName evidence="8">Class I SAM-dependent RNA methyltransferase</fullName>
        <ecNumber evidence="8">2.1.1.-</ecNumber>
    </submittedName>
</protein>
<keyword evidence="1" id="KW-0004">4Fe-4S</keyword>
<dbReference type="Gene3D" id="2.40.50.1070">
    <property type="match status" value="1"/>
</dbReference>
<dbReference type="CDD" id="cd02440">
    <property type="entry name" value="AdoMet_MTases"/>
    <property type="match status" value="1"/>
</dbReference>
<dbReference type="Gene3D" id="3.40.50.150">
    <property type="entry name" value="Vaccinia Virus protein VP39"/>
    <property type="match status" value="1"/>
</dbReference>
<feature type="binding site" evidence="6">
    <location>
        <position position="297"/>
    </location>
    <ligand>
        <name>S-adenosyl-L-methionine</name>
        <dbReference type="ChEBI" id="CHEBI:59789"/>
    </ligand>
</feature>
<evidence type="ECO:0000313" key="9">
    <source>
        <dbReference type="Proteomes" id="UP001596060"/>
    </source>
</evidence>
<dbReference type="InterPro" id="IPR029063">
    <property type="entry name" value="SAM-dependent_MTases_sf"/>
</dbReference>
<dbReference type="PROSITE" id="PS51687">
    <property type="entry name" value="SAM_MT_RNA_M5U"/>
    <property type="match status" value="1"/>
</dbReference>
<dbReference type="PANTHER" id="PTHR11061">
    <property type="entry name" value="RNA M5U METHYLTRANSFERASE"/>
    <property type="match status" value="1"/>
</dbReference>
<dbReference type="PROSITE" id="PS01230">
    <property type="entry name" value="TRMA_1"/>
    <property type="match status" value="1"/>
</dbReference>
<dbReference type="GO" id="GO:0032259">
    <property type="term" value="P:methylation"/>
    <property type="evidence" value="ECO:0007669"/>
    <property type="project" value="UniProtKB-KW"/>
</dbReference>
<evidence type="ECO:0000256" key="4">
    <source>
        <dbReference type="ARBA" id="ARBA00022691"/>
    </source>
</evidence>
<keyword evidence="5" id="KW-0411">Iron-sulfur</keyword>
<dbReference type="SUPFAM" id="SSF53335">
    <property type="entry name" value="S-adenosyl-L-methionine-dependent methyltransferases"/>
    <property type="match status" value="1"/>
</dbReference>
<evidence type="ECO:0000256" key="5">
    <source>
        <dbReference type="ARBA" id="ARBA00023014"/>
    </source>
</evidence>
<evidence type="ECO:0000256" key="6">
    <source>
        <dbReference type="PROSITE-ProRule" id="PRU01024"/>
    </source>
</evidence>
<keyword evidence="3 6" id="KW-0808">Transferase</keyword>
<organism evidence="8 9">
    <name type="scientific">Bosea massiliensis</name>
    <dbReference type="NCBI Taxonomy" id="151419"/>
    <lineage>
        <taxon>Bacteria</taxon>
        <taxon>Pseudomonadati</taxon>
        <taxon>Pseudomonadota</taxon>
        <taxon>Alphaproteobacteria</taxon>
        <taxon>Hyphomicrobiales</taxon>
        <taxon>Boseaceae</taxon>
        <taxon>Bosea</taxon>
    </lineage>
</organism>
<evidence type="ECO:0000256" key="2">
    <source>
        <dbReference type="ARBA" id="ARBA00022603"/>
    </source>
</evidence>
<evidence type="ECO:0000256" key="3">
    <source>
        <dbReference type="ARBA" id="ARBA00022679"/>
    </source>
</evidence>
<feature type="active site" description="Nucleophile" evidence="6">
    <location>
        <position position="371"/>
    </location>
</feature>
<dbReference type="InterPro" id="IPR012340">
    <property type="entry name" value="NA-bd_OB-fold"/>
</dbReference>
<accession>A0ABW0NX27</accession>
<dbReference type="EMBL" id="JBHSLU010000007">
    <property type="protein sequence ID" value="MFC5504618.1"/>
    <property type="molecule type" value="Genomic_DNA"/>
</dbReference>
<dbReference type="InterPro" id="IPR010280">
    <property type="entry name" value="U5_MeTrfase_fam"/>
</dbReference>
<keyword evidence="2 6" id="KW-0489">Methyltransferase</keyword>
<dbReference type="EC" id="2.1.1.-" evidence="8"/>
<keyword evidence="1" id="KW-0408">Iron</keyword>
<dbReference type="Pfam" id="PF05958">
    <property type="entry name" value="tRNA_U5-meth_tr"/>
    <property type="match status" value="1"/>
</dbReference>
<proteinExistence type="inferred from homology"/>
<dbReference type="GO" id="GO:0008168">
    <property type="term" value="F:methyltransferase activity"/>
    <property type="evidence" value="ECO:0007669"/>
    <property type="project" value="UniProtKB-KW"/>
</dbReference>